<evidence type="ECO:0000313" key="9">
    <source>
        <dbReference type="Proteomes" id="UP000325957"/>
    </source>
</evidence>
<dbReference type="Pfam" id="PF00270">
    <property type="entry name" value="DEAD"/>
    <property type="match status" value="1"/>
</dbReference>
<evidence type="ECO:0000256" key="2">
    <source>
        <dbReference type="ARBA" id="ARBA00022801"/>
    </source>
</evidence>
<dbReference type="InterPro" id="IPR011545">
    <property type="entry name" value="DEAD/DEAH_box_helicase_dom"/>
</dbReference>
<dbReference type="InterPro" id="IPR014001">
    <property type="entry name" value="Helicase_ATP-bd"/>
</dbReference>
<dbReference type="AlphaFoldDB" id="A0A5J5L1N5"/>
<dbReference type="PANTHER" id="PTHR12131">
    <property type="entry name" value="ATP-DEPENDENT RNA AND DNA HELICASE"/>
    <property type="match status" value="1"/>
</dbReference>
<organism evidence="8 9">
    <name type="scientific">Kocuria coralli</name>
    <dbReference type="NCBI Taxonomy" id="1461025"/>
    <lineage>
        <taxon>Bacteria</taxon>
        <taxon>Bacillati</taxon>
        <taxon>Actinomycetota</taxon>
        <taxon>Actinomycetes</taxon>
        <taxon>Micrococcales</taxon>
        <taxon>Micrococcaceae</taxon>
        <taxon>Kocuria</taxon>
    </lineage>
</organism>
<sequence>MSLLDALAPGLPSPGRHYLRGDFARNPLTDDEVFEGFVGWAAQRGIELYPHQEEAVLEVANGSNVVLATPTGSGKSMVALAAHYAGLADGRRSYYTAPIKALVSEKFFALCEAFGAENVGMVTGDSSVNAEAPIVCCTAEILANIALREGADADLGPVVMDEFHFYADPQRGWAWQVPLVELPQAQFLLMSATLGDTTRIEKRLTEVTGRDTAVVDDAERPVPLSYYYSEIPVHEQIEELVSTHQAPVYVVHFSQLQAMDQAQSLMSVNVLSKDEKERVARVIADFKFAAGFGKTLNRLVRSGVGVHHAGMLPKYRRLVEQLAQDGLLKVICGTDTLGVGINVPIRTVLITALSKFDGTRTRRLQAREFHQIAGRAGRAGFDTQGTVVVQAPEHDIENRRAMEKARRKHGDDEKKLRQIPRKKPPQGFVSWSSKTFDGIVAAAPEPLRSSFSVTHAMLLNLLQRPGDPVAATLHLFDGLEGTAADRRRWVRESLGILRELLATGVVQRLPRAEAESTGRRYRLTVELQENFALNNALSPFALAALTLLDPEAEGYELDVISIIEATLERPRQVLVMQEKKAKSEALAQMKADGLEYNERMRELDEITWPMPLRELLEQAFETYRSSAPWVAEHELTPKSVVRDMYERAMTFGQYVQFYSLTRSEGILLRYLTDAYRALRQTVPIEQRTEALEDIIEWLGETIRQTDNSLLDEWEKLARGEESPAGTSQDSLTELMQEQAPAITGNPRAFRIMVRNALFQRVELFAQEKDKTLGALDGDTGWDRDRWAQAMDDYFEEHDDLYTDAQSRGPSLIRIDEKPAGLPGYWTVQQVFDDPDGHHDYGINARIDLAGSDEDGFPVVLVDNVGPITETGRTA</sequence>
<reference evidence="8 9" key="1">
    <citation type="submission" date="2019-05" db="EMBL/GenBank/DDBJ databases">
        <title>Kocuria coralli sp. nov., a novel actinobacterium isolated from coral reef seawater.</title>
        <authorList>
            <person name="Li J."/>
        </authorList>
    </citation>
    <scope>NUCLEOTIDE SEQUENCE [LARGE SCALE GENOMIC DNA]</scope>
    <source>
        <strain evidence="8 9">SCSIO 13007</strain>
    </source>
</reference>
<keyword evidence="2" id="KW-0378">Hydrolase</keyword>
<dbReference type="SMART" id="SM00487">
    <property type="entry name" value="DEXDc"/>
    <property type="match status" value="1"/>
</dbReference>
<feature type="region of interest" description="Disordered" evidence="5">
    <location>
        <begin position="404"/>
        <end position="427"/>
    </location>
</feature>
<dbReference type="EMBL" id="SZWF01000003">
    <property type="protein sequence ID" value="KAA9394996.1"/>
    <property type="molecule type" value="Genomic_DNA"/>
</dbReference>
<dbReference type="RefSeq" id="WP_158032921.1">
    <property type="nucleotide sequence ID" value="NZ_ML708612.1"/>
</dbReference>
<dbReference type="Gene3D" id="3.40.50.300">
    <property type="entry name" value="P-loop containing nucleotide triphosphate hydrolases"/>
    <property type="match status" value="2"/>
</dbReference>
<evidence type="ECO:0000256" key="1">
    <source>
        <dbReference type="ARBA" id="ARBA00022741"/>
    </source>
</evidence>
<dbReference type="Proteomes" id="UP000325957">
    <property type="component" value="Unassembled WGS sequence"/>
</dbReference>
<dbReference type="OrthoDB" id="3229913at2"/>
<feature type="domain" description="Helicase ATP-binding" evidence="6">
    <location>
        <begin position="56"/>
        <end position="212"/>
    </location>
</feature>
<dbReference type="InterPro" id="IPR001650">
    <property type="entry name" value="Helicase_C-like"/>
</dbReference>
<dbReference type="PROSITE" id="PS51192">
    <property type="entry name" value="HELICASE_ATP_BIND_1"/>
    <property type="match status" value="1"/>
</dbReference>
<dbReference type="PROSITE" id="PS51194">
    <property type="entry name" value="HELICASE_CTER"/>
    <property type="match status" value="1"/>
</dbReference>
<keyword evidence="4" id="KW-0067">ATP-binding</keyword>
<protein>
    <submittedName>
        <fullName evidence="8">DUF3516 domain-containing protein</fullName>
    </submittedName>
</protein>
<evidence type="ECO:0000313" key="8">
    <source>
        <dbReference type="EMBL" id="KAA9394996.1"/>
    </source>
</evidence>
<gene>
    <name evidence="8" type="ORF">FCK90_03540</name>
</gene>
<dbReference type="PANTHER" id="PTHR12131:SF1">
    <property type="entry name" value="ATP-DEPENDENT RNA HELICASE SUPV3L1, MITOCHONDRIAL-RELATED"/>
    <property type="match status" value="1"/>
</dbReference>
<dbReference type="GO" id="GO:0005524">
    <property type="term" value="F:ATP binding"/>
    <property type="evidence" value="ECO:0007669"/>
    <property type="project" value="UniProtKB-KW"/>
</dbReference>
<dbReference type="Pfam" id="PF12029">
    <property type="entry name" value="DUF3516"/>
    <property type="match status" value="1"/>
</dbReference>
<evidence type="ECO:0000259" key="7">
    <source>
        <dbReference type="PROSITE" id="PS51194"/>
    </source>
</evidence>
<feature type="domain" description="Helicase C-terminal" evidence="7">
    <location>
        <begin position="236"/>
        <end position="422"/>
    </location>
</feature>
<dbReference type="CDD" id="cd17921">
    <property type="entry name" value="DEXHc_Ski2"/>
    <property type="match status" value="1"/>
</dbReference>
<keyword evidence="3" id="KW-0347">Helicase</keyword>
<dbReference type="InterPro" id="IPR021904">
    <property type="entry name" value="DUF3516"/>
</dbReference>
<dbReference type="SUPFAM" id="SSF52540">
    <property type="entry name" value="P-loop containing nucleoside triphosphate hydrolases"/>
    <property type="match status" value="1"/>
</dbReference>
<dbReference type="GO" id="GO:0016787">
    <property type="term" value="F:hydrolase activity"/>
    <property type="evidence" value="ECO:0007669"/>
    <property type="project" value="UniProtKB-KW"/>
</dbReference>
<name>A0A5J5L1N5_9MICC</name>
<dbReference type="InterPro" id="IPR027417">
    <property type="entry name" value="P-loop_NTPase"/>
</dbReference>
<dbReference type="SMART" id="SM00490">
    <property type="entry name" value="HELICc"/>
    <property type="match status" value="1"/>
</dbReference>
<proteinExistence type="predicted"/>
<evidence type="ECO:0000256" key="5">
    <source>
        <dbReference type="SAM" id="MobiDB-lite"/>
    </source>
</evidence>
<evidence type="ECO:0000259" key="6">
    <source>
        <dbReference type="PROSITE" id="PS51192"/>
    </source>
</evidence>
<evidence type="ECO:0000256" key="3">
    <source>
        <dbReference type="ARBA" id="ARBA00022806"/>
    </source>
</evidence>
<accession>A0A5J5L1N5</accession>
<feature type="compositionally biased region" description="Basic and acidic residues" evidence="5">
    <location>
        <begin position="404"/>
        <end position="416"/>
    </location>
</feature>
<dbReference type="Pfam" id="PF00271">
    <property type="entry name" value="Helicase_C"/>
    <property type="match status" value="1"/>
</dbReference>
<evidence type="ECO:0000256" key="4">
    <source>
        <dbReference type="ARBA" id="ARBA00022840"/>
    </source>
</evidence>
<dbReference type="GO" id="GO:0004386">
    <property type="term" value="F:helicase activity"/>
    <property type="evidence" value="ECO:0007669"/>
    <property type="project" value="UniProtKB-KW"/>
</dbReference>
<dbReference type="InterPro" id="IPR050699">
    <property type="entry name" value="RNA-DNA_Helicase"/>
</dbReference>
<keyword evidence="1" id="KW-0547">Nucleotide-binding</keyword>
<dbReference type="GO" id="GO:0003676">
    <property type="term" value="F:nucleic acid binding"/>
    <property type="evidence" value="ECO:0007669"/>
    <property type="project" value="InterPro"/>
</dbReference>
<keyword evidence="9" id="KW-1185">Reference proteome</keyword>
<comment type="caution">
    <text evidence="8">The sequence shown here is derived from an EMBL/GenBank/DDBJ whole genome shotgun (WGS) entry which is preliminary data.</text>
</comment>